<protein>
    <submittedName>
        <fullName evidence="2">Uncharacterized protein</fullName>
    </submittedName>
</protein>
<evidence type="ECO:0000313" key="2">
    <source>
        <dbReference type="EMBL" id="KAK6175923.1"/>
    </source>
</evidence>
<organism evidence="2 3">
    <name type="scientific">Patella caerulea</name>
    <name type="common">Rayed Mediterranean limpet</name>
    <dbReference type="NCBI Taxonomy" id="87958"/>
    <lineage>
        <taxon>Eukaryota</taxon>
        <taxon>Metazoa</taxon>
        <taxon>Spiralia</taxon>
        <taxon>Lophotrochozoa</taxon>
        <taxon>Mollusca</taxon>
        <taxon>Gastropoda</taxon>
        <taxon>Patellogastropoda</taxon>
        <taxon>Patelloidea</taxon>
        <taxon>Patellidae</taxon>
        <taxon>Patella</taxon>
    </lineage>
</organism>
<reference evidence="2 3" key="1">
    <citation type="submission" date="2024-01" db="EMBL/GenBank/DDBJ databases">
        <title>The genome of the rayed Mediterranean limpet Patella caerulea (Linnaeus, 1758).</title>
        <authorList>
            <person name="Anh-Thu Weber A."/>
            <person name="Halstead-Nussloch G."/>
        </authorList>
    </citation>
    <scope>NUCLEOTIDE SEQUENCE [LARGE SCALE GENOMIC DNA]</scope>
    <source>
        <strain evidence="2">AATW-2023a</strain>
        <tissue evidence="2">Whole specimen</tissue>
    </source>
</reference>
<dbReference type="AlphaFoldDB" id="A0AAN8JHR0"/>
<keyword evidence="3" id="KW-1185">Reference proteome</keyword>
<name>A0AAN8JHR0_PATCE</name>
<evidence type="ECO:0000313" key="3">
    <source>
        <dbReference type="Proteomes" id="UP001347796"/>
    </source>
</evidence>
<dbReference type="EMBL" id="JAZGQO010000010">
    <property type="protein sequence ID" value="KAK6175923.1"/>
    <property type="molecule type" value="Genomic_DNA"/>
</dbReference>
<accession>A0AAN8JHR0</accession>
<feature type="region of interest" description="Disordered" evidence="1">
    <location>
        <begin position="1"/>
        <end position="34"/>
    </location>
</feature>
<comment type="caution">
    <text evidence="2">The sequence shown here is derived from an EMBL/GenBank/DDBJ whole genome shotgun (WGS) entry which is preliminary data.</text>
</comment>
<gene>
    <name evidence="2" type="ORF">SNE40_014298</name>
</gene>
<proteinExistence type="predicted"/>
<sequence>MTSLSTVGPSKMPTALDLDGEADGGSISNNRITSFDHANGRDRVTSAKDTAIVEVRITSKKNKSHKKSKTNARLNALEIKLDRICQPIEGNDGKVLAKKPATSPESCRQTEHRENLAHVRMANTNRVFSRNENSYESDDICLFNQDSKNI</sequence>
<evidence type="ECO:0000256" key="1">
    <source>
        <dbReference type="SAM" id="MobiDB-lite"/>
    </source>
</evidence>
<feature type="region of interest" description="Disordered" evidence="1">
    <location>
        <begin position="93"/>
        <end position="112"/>
    </location>
</feature>
<dbReference type="Proteomes" id="UP001347796">
    <property type="component" value="Unassembled WGS sequence"/>
</dbReference>